<dbReference type="AlphaFoldDB" id="A0A6H2A4P9"/>
<protein>
    <submittedName>
        <fullName evidence="1">Uncharacterized protein</fullName>
    </submittedName>
</protein>
<organism evidence="1">
    <name type="scientific">viral metagenome</name>
    <dbReference type="NCBI Taxonomy" id="1070528"/>
    <lineage>
        <taxon>unclassified sequences</taxon>
        <taxon>metagenomes</taxon>
        <taxon>organismal metagenomes</taxon>
    </lineage>
</organism>
<accession>A0A6H2A4P9</accession>
<proteinExistence type="predicted"/>
<reference evidence="1" key="1">
    <citation type="submission" date="2020-03" db="EMBL/GenBank/DDBJ databases">
        <title>The deep terrestrial virosphere.</title>
        <authorList>
            <person name="Holmfeldt K."/>
            <person name="Nilsson E."/>
            <person name="Simone D."/>
            <person name="Lopez-Fernandez M."/>
            <person name="Wu X."/>
            <person name="de Brujin I."/>
            <person name="Lundin D."/>
            <person name="Andersson A."/>
            <person name="Bertilsson S."/>
            <person name="Dopson M."/>
        </authorList>
    </citation>
    <scope>NUCLEOTIDE SEQUENCE</scope>
    <source>
        <strain evidence="1">TM448A05485</strain>
    </source>
</reference>
<evidence type="ECO:0000313" key="1">
    <source>
        <dbReference type="EMBL" id="QJA54669.1"/>
    </source>
</evidence>
<gene>
    <name evidence="1" type="ORF">TM448A05485_0006</name>
</gene>
<name>A0A6H2A4P9_9ZZZZ</name>
<dbReference type="EMBL" id="MT144527">
    <property type="protein sequence ID" value="QJA54669.1"/>
    <property type="molecule type" value="Genomic_DNA"/>
</dbReference>
<sequence length="151" mass="17015">MVKIKEESWTLTSADTVAIPAGNRADGVANKWSDIWKYQVPTGQAHVLKPEHRFAAYVRDTSPAEVGNGTCRIKIVIRDQSESDEKAIYGPALYVASKEFQDVDKMARLALQRDLAVEEKFYIALVINDDAIVDQDTSYFKLETSRFRSTI</sequence>